<comment type="caution">
    <text evidence="1">The sequence shown here is derived from an EMBL/GenBank/DDBJ whole genome shotgun (WGS) entry which is preliminary data.</text>
</comment>
<dbReference type="AlphaFoldDB" id="A0A9N8DK32"/>
<dbReference type="Proteomes" id="UP001153069">
    <property type="component" value="Unassembled WGS sequence"/>
</dbReference>
<name>A0A9N8DK32_9STRA</name>
<accession>A0A9N8DK32</accession>
<dbReference type="EMBL" id="CAICTM010000170">
    <property type="protein sequence ID" value="CAB9503616.1"/>
    <property type="molecule type" value="Genomic_DNA"/>
</dbReference>
<protein>
    <submittedName>
        <fullName evidence="1">Uncharacterized protein</fullName>
    </submittedName>
</protein>
<gene>
    <name evidence="1" type="ORF">SEMRO_171_G075740.1</name>
</gene>
<reference evidence="1" key="1">
    <citation type="submission" date="2020-06" db="EMBL/GenBank/DDBJ databases">
        <authorList>
            <consortium name="Plant Systems Biology data submission"/>
        </authorList>
    </citation>
    <scope>NUCLEOTIDE SEQUENCE</scope>
    <source>
        <strain evidence="1">D6</strain>
    </source>
</reference>
<evidence type="ECO:0000313" key="2">
    <source>
        <dbReference type="Proteomes" id="UP001153069"/>
    </source>
</evidence>
<proteinExistence type="predicted"/>
<evidence type="ECO:0000313" key="1">
    <source>
        <dbReference type="EMBL" id="CAB9503616.1"/>
    </source>
</evidence>
<sequence>MAFWSLLSLFEVTGAWVKAFFLRSVTVIHSACGIIIGPTASWKTLFDMDQDESIRPACTIRATASFGFDSRVQVANFQLQQFGNHNLFRVVLDGDFVVDKPHAKAPMKGDATAGTIYFPTDVPWDMEMKKVKAENTKSLRGRSFKLFFGENLDGVELLQVTFIYFQEDADNAKGYIDCFEAVLTAMAATNNCINRINSD</sequence>
<organism evidence="1 2">
    <name type="scientific">Seminavis robusta</name>
    <dbReference type="NCBI Taxonomy" id="568900"/>
    <lineage>
        <taxon>Eukaryota</taxon>
        <taxon>Sar</taxon>
        <taxon>Stramenopiles</taxon>
        <taxon>Ochrophyta</taxon>
        <taxon>Bacillariophyta</taxon>
        <taxon>Bacillariophyceae</taxon>
        <taxon>Bacillariophycidae</taxon>
        <taxon>Naviculales</taxon>
        <taxon>Naviculaceae</taxon>
        <taxon>Seminavis</taxon>
    </lineage>
</organism>
<keyword evidence="2" id="KW-1185">Reference proteome</keyword>